<dbReference type="InterPro" id="IPR041577">
    <property type="entry name" value="RT_RNaseH_2"/>
</dbReference>
<dbReference type="Pfam" id="PF18697">
    <property type="entry name" value="MLVIN_C"/>
    <property type="match status" value="1"/>
</dbReference>
<evidence type="ECO:0000256" key="5">
    <source>
        <dbReference type="ARBA" id="ARBA00022695"/>
    </source>
</evidence>
<feature type="non-terminal residue" evidence="14">
    <location>
        <position position="1"/>
    </location>
</feature>
<dbReference type="InterPro" id="IPR043502">
    <property type="entry name" value="DNA/RNA_pol_sf"/>
</dbReference>
<dbReference type="PROSITE" id="PS50879">
    <property type="entry name" value="RNASE_H_1"/>
    <property type="match status" value="1"/>
</dbReference>
<keyword evidence="9" id="KW-0233">DNA recombination</keyword>
<evidence type="ECO:0000313" key="14">
    <source>
        <dbReference type="RefSeq" id="XP_030062662.1"/>
    </source>
</evidence>
<dbReference type="FunFam" id="3.30.70.270:FF:000020">
    <property type="entry name" value="Transposon Tf2-6 polyprotein-like Protein"/>
    <property type="match status" value="1"/>
</dbReference>
<dbReference type="Gene3D" id="2.30.30.850">
    <property type="match status" value="1"/>
</dbReference>
<protein>
    <recommendedName>
        <fullName evidence="3">Gag-Pol polyprotein</fullName>
        <ecNumber evidence="2">3.1.26.4</ecNumber>
    </recommendedName>
</protein>
<feature type="non-terminal residue" evidence="14">
    <location>
        <position position="981"/>
    </location>
</feature>
<keyword evidence="8" id="KW-0378">Hydrolase</keyword>
<dbReference type="Pfam" id="PF00078">
    <property type="entry name" value="RVT_1"/>
    <property type="match status" value="1"/>
</dbReference>
<evidence type="ECO:0000259" key="11">
    <source>
        <dbReference type="PROSITE" id="PS50879"/>
    </source>
</evidence>
<dbReference type="Pfam" id="PF00665">
    <property type="entry name" value="rve"/>
    <property type="match status" value="1"/>
</dbReference>
<dbReference type="GO" id="GO:0004523">
    <property type="term" value="F:RNA-DNA hybrid ribonuclease activity"/>
    <property type="evidence" value="ECO:0007669"/>
    <property type="project" value="UniProtKB-EC"/>
</dbReference>
<dbReference type="GO" id="GO:0003676">
    <property type="term" value="F:nucleic acid binding"/>
    <property type="evidence" value="ECO:0007669"/>
    <property type="project" value="InterPro"/>
</dbReference>
<dbReference type="Pfam" id="PF17919">
    <property type="entry name" value="RT_RNaseH_2"/>
    <property type="match status" value="1"/>
</dbReference>
<sequence length="981" mass="108939">GATGVQNRRPFLTTRRCQLGSHTVTHEFLYMSDCPIPLLGRDLLSKLRAQISFDSDGQTSVSFRPPTSSPKGILSFCCPLEEEWQLHQSQGQVDLPLADSFQVSGVWAEDNPPGLARNIPPVHVDLLPSARPIHLRQYPIPRKALEGIQAHLNRLLSHGIIRPCQSPWNTPLLPVQKPGTEDYRPVQDLRVVNKSTISLHPVVPNPYVLLGLIPSGATHFTTLDLKDAFFCIRVAPASQLLFAFQWENPVTGRKLQYTWTRLPQGFKNSPTIFGTALGQDLKTFKSEPSRRVLLQYVDDLLIAAVTQEECFEATRELLELLLDAGYKVSRSKAQLCQSEVKYLGFCISQGSRRLDVSRKQAVAAIPQPKSRREVREFLGAAGFCRIWIPNFALMAKPLYQATKGGEKEPFEWGPTAQQSFIAIKKALLQAPALGLPDVEKPFSLYVHERQGVALGVLTQMMGSWQRPVAYLSKQLDGVAKGWPACMRAIAATALLVQEADKLTLGQELVVKVPHAVLTLMEYKGNHWFTNNRMVKYQASLCENPRIHLETVATFNPATLLPASEGPPDHDCIQTMDEVYSSRPDLKDVPWRDPDVIYFTDGSSYVENSKRLAGYAVVTEDKVIEARALPQGTSAQKAELVALIRALELAAGLVTNIYTDSKYAFTTLHAHGALYKEKGLINAAGQPVKYGPEILQLLEAVWAPKKVAVIHCRGHQRVDTPVARGNRHADRVAKEAAFTEMPRSGRLRYLLVMVCTFSGWVEAYPTVTEKATEVARALLRDVIPRYGLPLAIGSDNGPAFVEATLQALSRALRITWKLHGAYRPQSSGQVERANRTLKNSLAKICQETQLKWPQALPLALFRLRCTPTKGTALSPFEIVYGKPPAILQGIKGDIGILGSAQVQEQVALLGKIISELQSYVREINPVPFQAQVHSFLPGDRVWVKDWRLQPLGPRWKGPFTVLLSTPTAVKVAGITPWVHWSR</sequence>
<feature type="domain" description="Reverse transcriptase" evidence="10">
    <location>
        <begin position="156"/>
        <end position="347"/>
    </location>
</feature>
<evidence type="ECO:0000256" key="3">
    <source>
        <dbReference type="ARBA" id="ARBA00018735"/>
    </source>
</evidence>
<dbReference type="Proteomes" id="UP000515156">
    <property type="component" value="Chromosome 6"/>
</dbReference>
<dbReference type="Gene3D" id="3.10.10.10">
    <property type="entry name" value="HIV Type 1 Reverse Transcriptase, subunit A, domain 1"/>
    <property type="match status" value="1"/>
</dbReference>
<dbReference type="InterPro" id="IPR040643">
    <property type="entry name" value="MLVIN_C"/>
</dbReference>
<dbReference type="AlphaFoldDB" id="A0A6P7Y563"/>
<dbReference type="PANTHER" id="PTHR33064:SF29">
    <property type="entry name" value="PEPTIDASE A2 DOMAIN-CONTAINING PROTEIN-RELATED"/>
    <property type="match status" value="1"/>
</dbReference>
<dbReference type="InterPro" id="IPR036397">
    <property type="entry name" value="RNaseH_sf"/>
</dbReference>
<dbReference type="CDD" id="cd03715">
    <property type="entry name" value="RT_ZFREV_like"/>
    <property type="match status" value="1"/>
</dbReference>
<reference evidence="14" key="1">
    <citation type="submission" date="2025-08" db="UniProtKB">
        <authorList>
            <consortium name="RefSeq"/>
        </authorList>
    </citation>
    <scope>IDENTIFICATION</scope>
</reference>
<dbReference type="KEGG" id="muo:115472513"/>
<evidence type="ECO:0000259" key="10">
    <source>
        <dbReference type="PROSITE" id="PS50878"/>
    </source>
</evidence>
<dbReference type="InterPro" id="IPR043128">
    <property type="entry name" value="Rev_trsase/Diguanyl_cyclase"/>
</dbReference>
<dbReference type="SUPFAM" id="SSF53098">
    <property type="entry name" value="Ribonuclease H-like"/>
    <property type="match status" value="2"/>
</dbReference>
<evidence type="ECO:0000313" key="13">
    <source>
        <dbReference type="Proteomes" id="UP000515156"/>
    </source>
</evidence>
<dbReference type="SUPFAM" id="SSF56672">
    <property type="entry name" value="DNA/RNA polymerases"/>
    <property type="match status" value="1"/>
</dbReference>
<dbReference type="InterPro" id="IPR000477">
    <property type="entry name" value="RT_dom"/>
</dbReference>
<dbReference type="PROSITE" id="PS50994">
    <property type="entry name" value="INTEGRASE"/>
    <property type="match status" value="1"/>
</dbReference>
<feature type="domain" description="RNase H type-1" evidence="11">
    <location>
        <begin position="591"/>
        <end position="737"/>
    </location>
</feature>
<dbReference type="Gene3D" id="3.10.20.370">
    <property type="match status" value="1"/>
</dbReference>
<dbReference type="Pfam" id="PF00075">
    <property type="entry name" value="RNase_H"/>
    <property type="match status" value="1"/>
</dbReference>
<dbReference type="PANTHER" id="PTHR33064">
    <property type="entry name" value="POL PROTEIN"/>
    <property type="match status" value="1"/>
</dbReference>
<dbReference type="InterPro" id="IPR001584">
    <property type="entry name" value="Integrase_cat-core"/>
</dbReference>
<dbReference type="GO" id="GO:0006310">
    <property type="term" value="P:DNA recombination"/>
    <property type="evidence" value="ECO:0007669"/>
    <property type="project" value="UniProtKB-KW"/>
</dbReference>
<dbReference type="SUPFAM" id="SSF50630">
    <property type="entry name" value="Acid proteases"/>
    <property type="match status" value="1"/>
</dbReference>
<dbReference type="InterPro" id="IPR012337">
    <property type="entry name" value="RNaseH-like_sf"/>
</dbReference>
<feature type="domain" description="Integrase catalytic" evidence="12">
    <location>
        <begin position="716"/>
        <end position="882"/>
    </location>
</feature>
<evidence type="ECO:0000259" key="12">
    <source>
        <dbReference type="PROSITE" id="PS50994"/>
    </source>
</evidence>
<evidence type="ECO:0000256" key="6">
    <source>
        <dbReference type="ARBA" id="ARBA00022722"/>
    </source>
</evidence>
<dbReference type="InterPro" id="IPR002156">
    <property type="entry name" value="RNaseH_domain"/>
</dbReference>
<proteinExistence type="inferred from homology"/>
<comment type="similarity">
    <text evidence="1">Belongs to the beta type-B retroviral polymerase family. HERV class-II K(HML-2) pol subfamily.</text>
</comment>
<keyword evidence="5" id="KW-0548">Nucleotidyltransferase</keyword>
<dbReference type="Gene3D" id="3.30.70.270">
    <property type="match status" value="2"/>
</dbReference>
<dbReference type="FunCoup" id="A0A6P7Y563">
    <property type="interactions" value="67"/>
</dbReference>
<evidence type="ECO:0000256" key="9">
    <source>
        <dbReference type="ARBA" id="ARBA00023172"/>
    </source>
</evidence>
<dbReference type="Gene3D" id="3.30.420.10">
    <property type="entry name" value="Ribonuclease H-like superfamily/Ribonuclease H"/>
    <property type="match status" value="2"/>
</dbReference>
<dbReference type="PROSITE" id="PS50878">
    <property type="entry name" value="RT_POL"/>
    <property type="match status" value="1"/>
</dbReference>
<name>A0A6P7Y563_9AMPH</name>
<dbReference type="InParanoid" id="A0A6P7Y563"/>
<keyword evidence="13" id="KW-1185">Reference proteome</keyword>
<evidence type="ECO:0000256" key="7">
    <source>
        <dbReference type="ARBA" id="ARBA00022759"/>
    </source>
</evidence>
<dbReference type="GeneID" id="115472513"/>
<dbReference type="EC" id="3.1.26.4" evidence="2"/>
<dbReference type="InterPro" id="IPR051320">
    <property type="entry name" value="Viral_Replic_Matur_Polypro"/>
</dbReference>
<evidence type="ECO:0000256" key="4">
    <source>
        <dbReference type="ARBA" id="ARBA00022679"/>
    </source>
</evidence>
<accession>A0A6P7Y563</accession>
<keyword evidence="4" id="KW-0808">Transferase</keyword>
<dbReference type="GO" id="GO:0016779">
    <property type="term" value="F:nucleotidyltransferase activity"/>
    <property type="evidence" value="ECO:0007669"/>
    <property type="project" value="UniProtKB-KW"/>
</dbReference>
<dbReference type="OrthoDB" id="9906216at2759"/>
<evidence type="ECO:0000256" key="2">
    <source>
        <dbReference type="ARBA" id="ARBA00012180"/>
    </source>
</evidence>
<gene>
    <name evidence="14" type="primary">LOC115472513</name>
</gene>
<evidence type="ECO:0000256" key="8">
    <source>
        <dbReference type="ARBA" id="ARBA00022801"/>
    </source>
</evidence>
<dbReference type="InterPro" id="IPR021109">
    <property type="entry name" value="Peptidase_aspartic_dom_sf"/>
</dbReference>
<organism evidence="13 14">
    <name type="scientific">Microcaecilia unicolor</name>
    <dbReference type="NCBI Taxonomy" id="1415580"/>
    <lineage>
        <taxon>Eukaryota</taxon>
        <taxon>Metazoa</taxon>
        <taxon>Chordata</taxon>
        <taxon>Craniata</taxon>
        <taxon>Vertebrata</taxon>
        <taxon>Euteleostomi</taxon>
        <taxon>Amphibia</taxon>
        <taxon>Gymnophiona</taxon>
        <taxon>Siphonopidae</taxon>
        <taxon>Microcaecilia</taxon>
    </lineage>
</organism>
<dbReference type="Gene3D" id="2.40.70.10">
    <property type="entry name" value="Acid Proteases"/>
    <property type="match status" value="1"/>
</dbReference>
<evidence type="ECO:0000256" key="1">
    <source>
        <dbReference type="ARBA" id="ARBA00010879"/>
    </source>
</evidence>
<dbReference type="GO" id="GO:0015074">
    <property type="term" value="P:DNA integration"/>
    <property type="evidence" value="ECO:0007669"/>
    <property type="project" value="InterPro"/>
</dbReference>
<keyword evidence="7" id="KW-0255">Endonuclease</keyword>
<keyword evidence="6" id="KW-0540">Nuclease</keyword>
<dbReference type="RefSeq" id="XP_030062662.1">
    <property type="nucleotide sequence ID" value="XM_030206802.1"/>
</dbReference>
<dbReference type="CDD" id="cd09273">
    <property type="entry name" value="RNase_HI_RT_Bel"/>
    <property type="match status" value="1"/>
</dbReference>